<evidence type="ECO:0000256" key="4">
    <source>
        <dbReference type="ARBA" id="ARBA00022723"/>
    </source>
</evidence>
<dbReference type="AlphaFoldDB" id="A0A926DST5"/>
<gene>
    <name evidence="8" type="primary">tadA</name>
    <name evidence="10" type="ORF">H8730_13855</name>
</gene>
<evidence type="ECO:0000256" key="3">
    <source>
        <dbReference type="ARBA" id="ARBA00022694"/>
    </source>
</evidence>
<dbReference type="NCBIfam" id="NF008113">
    <property type="entry name" value="PRK10860.1"/>
    <property type="match status" value="1"/>
</dbReference>
<dbReference type="InterPro" id="IPR002125">
    <property type="entry name" value="CMP_dCMP_dom"/>
</dbReference>
<keyword evidence="4 8" id="KW-0479">Metal-binding</keyword>
<dbReference type="CDD" id="cd01285">
    <property type="entry name" value="nucleoside_deaminase"/>
    <property type="match status" value="1"/>
</dbReference>
<evidence type="ECO:0000256" key="7">
    <source>
        <dbReference type="ARBA" id="ARBA00048045"/>
    </source>
</evidence>
<evidence type="ECO:0000259" key="9">
    <source>
        <dbReference type="PROSITE" id="PS51747"/>
    </source>
</evidence>
<feature type="binding site" evidence="8">
    <location>
        <position position="90"/>
    </location>
    <ligand>
        <name>Zn(2+)</name>
        <dbReference type="ChEBI" id="CHEBI:29105"/>
        <note>catalytic</note>
    </ligand>
</feature>
<feature type="binding site" evidence="8">
    <location>
        <position position="60"/>
    </location>
    <ligand>
        <name>Zn(2+)</name>
        <dbReference type="ChEBI" id="CHEBI:29105"/>
        <note>catalytic</note>
    </ligand>
</feature>
<name>A0A926DST5_9FIRM</name>
<dbReference type="HAMAP" id="MF_00972">
    <property type="entry name" value="tRNA_aden_deaminase"/>
    <property type="match status" value="1"/>
</dbReference>
<dbReference type="InterPro" id="IPR016192">
    <property type="entry name" value="APOBEC/CMP_deaminase_Zn-bd"/>
</dbReference>
<comment type="cofactor">
    <cofactor evidence="8">
        <name>Zn(2+)</name>
        <dbReference type="ChEBI" id="CHEBI:29105"/>
    </cofactor>
    <text evidence="8">Binds 1 zinc ion per subunit.</text>
</comment>
<keyword evidence="5 8" id="KW-0378">Hydrolase</keyword>
<dbReference type="PANTHER" id="PTHR11079:SF202">
    <property type="entry name" value="TRNA-SPECIFIC ADENOSINE DEAMINASE"/>
    <property type="match status" value="1"/>
</dbReference>
<dbReference type="GO" id="GO:0002100">
    <property type="term" value="P:tRNA wobble adenosine to inosine editing"/>
    <property type="evidence" value="ECO:0007669"/>
    <property type="project" value="UniProtKB-UniRule"/>
</dbReference>
<dbReference type="PROSITE" id="PS00903">
    <property type="entry name" value="CYT_DCMP_DEAMINASES_1"/>
    <property type="match status" value="1"/>
</dbReference>
<dbReference type="InterPro" id="IPR028883">
    <property type="entry name" value="tRNA_aden_deaminase"/>
</dbReference>
<comment type="similarity">
    <text evidence="1">Belongs to the cytidine and deoxycytidylate deaminase family. ADAT2 subfamily.</text>
</comment>
<dbReference type="PANTHER" id="PTHR11079">
    <property type="entry name" value="CYTOSINE DEAMINASE FAMILY MEMBER"/>
    <property type="match status" value="1"/>
</dbReference>
<dbReference type="InterPro" id="IPR058535">
    <property type="entry name" value="MafB19-deam"/>
</dbReference>
<dbReference type="SUPFAM" id="SSF53927">
    <property type="entry name" value="Cytidine deaminase-like"/>
    <property type="match status" value="1"/>
</dbReference>
<evidence type="ECO:0000256" key="5">
    <source>
        <dbReference type="ARBA" id="ARBA00022801"/>
    </source>
</evidence>
<reference evidence="10" key="1">
    <citation type="submission" date="2020-08" db="EMBL/GenBank/DDBJ databases">
        <title>Genome public.</title>
        <authorList>
            <person name="Liu C."/>
            <person name="Sun Q."/>
        </authorList>
    </citation>
    <scope>NUCLEOTIDE SEQUENCE</scope>
    <source>
        <strain evidence="10">NSJ-32</strain>
    </source>
</reference>
<dbReference type="EMBL" id="JACRSQ010000026">
    <property type="protein sequence ID" value="MBC8544628.1"/>
    <property type="molecule type" value="Genomic_DNA"/>
</dbReference>
<proteinExistence type="inferred from homology"/>
<dbReference type="GO" id="GO:0008270">
    <property type="term" value="F:zinc ion binding"/>
    <property type="evidence" value="ECO:0007669"/>
    <property type="project" value="UniProtKB-UniRule"/>
</dbReference>
<comment type="subunit">
    <text evidence="2 8">Homodimer.</text>
</comment>
<dbReference type="Gene3D" id="3.40.140.10">
    <property type="entry name" value="Cytidine Deaminase, domain 2"/>
    <property type="match status" value="1"/>
</dbReference>
<feature type="active site" description="Proton donor" evidence="8">
    <location>
        <position position="62"/>
    </location>
</feature>
<evidence type="ECO:0000256" key="8">
    <source>
        <dbReference type="HAMAP-Rule" id="MF_00972"/>
    </source>
</evidence>
<feature type="binding site" evidence="8">
    <location>
        <position position="93"/>
    </location>
    <ligand>
        <name>Zn(2+)</name>
        <dbReference type="ChEBI" id="CHEBI:29105"/>
        <note>catalytic</note>
    </ligand>
</feature>
<evidence type="ECO:0000256" key="1">
    <source>
        <dbReference type="ARBA" id="ARBA00010669"/>
    </source>
</evidence>
<accession>A0A926DST5</accession>
<dbReference type="Proteomes" id="UP000657006">
    <property type="component" value="Unassembled WGS sequence"/>
</dbReference>
<evidence type="ECO:0000313" key="10">
    <source>
        <dbReference type="EMBL" id="MBC8544628.1"/>
    </source>
</evidence>
<evidence type="ECO:0000256" key="6">
    <source>
        <dbReference type="ARBA" id="ARBA00022833"/>
    </source>
</evidence>
<evidence type="ECO:0000313" key="11">
    <source>
        <dbReference type="Proteomes" id="UP000657006"/>
    </source>
</evidence>
<comment type="function">
    <text evidence="8">Catalyzes the deamination of adenosine to inosine at the wobble position 34 of tRNA(Arg2).</text>
</comment>
<dbReference type="RefSeq" id="WP_249289991.1">
    <property type="nucleotide sequence ID" value="NZ_JACRSQ010000026.1"/>
</dbReference>
<evidence type="ECO:0000256" key="2">
    <source>
        <dbReference type="ARBA" id="ARBA00011738"/>
    </source>
</evidence>
<keyword evidence="6 8" id="KW-0862">Zinc</keyword>
<keyword evidence="3 8" id="KW-0819">tRNA processing</keyword>
<dbReference type="InterPro" id="IPR016193">
    <property type="entry name" value="Cytidine_deaminase-like"/>
</dbReference>
<organism evidence="10 11">
    <name type="scientific">Bianquea renquensis</name>
    <dbReference type="NCBI Taxonomy" id="2763661"/>
    <lineage>
        <taxon>Bacteria</taxon>
        <taxon>Bacillati</taxon>
        <taxon>Bacillota</taxon>
        <taxon>Clostridia</taxon>
        <taxon>Eubacteriales</taxon>
        <taxon>Bianqueaceae</taxon>
        <taxon>Bianquea</taxon>
    </lineage>
</organism>
<dbReference type="FunFam" id="3.40.140.10:FF:000005">
    <property type="entry name" value="tRNA-specific adenosine deaminase"/>
    <property type="match status" value="1"/>
</dbReference>
<dbReference type="GO" id="GO:0052717">
    <property type="term" value="F:tRNA-specific adenosine-34 deaminase activity"/>
    <property type="evidence" value="ECO:0007669"/>
    <property type="project" value="UniProtKB-UniRule"/>
</dbReference>
<dbReference type="EC" id="3.5.4.33" evidence="8"/>
<feature type="domain" description="CMP/dCMP-type deaminase" evidence="9">
    <location>
        <begin position="9"/>
        <end position="118"/>
    </location>
</feature>
<protein>
    <recommendedName>
        <fullName evidence="8">tRNA-specific adenosine deaminase</fullName>
        <ecNumber evidence="8">3.5.4.33</ecNumber>
    </recommendedName>
</protein>
<keyword evidence="11" id="KW-1185">Reference proteome</keyword>
<comment type="caution">
    <text evidence="10">The sequence shown here is derived from an EMBL/GenBank/DDBJ whole genome shotgun (WGS) entry which is preliminary data.</text>
</comment>
<dbReference type="Pfam" id="PF14437">
    <property type="entry name" value="MafB19-deam"/>
    <property type="match status" value="1"/>
</dbReference>
<sequence length="170" mass="19135">MGDDQEQKLRDERYMDEALALAKLAYEQQETPIGAVIVHGDTVIGRGYNLRNTAGNPLRHAEIDAIREAASYLGDWRLEQCTIYVTLEPCPMCAGAIVQARIPRAVIGAMNPKAGCAGSILNLLQEPSFNHQVEVEYGVREMESMQMMKSFFAALRQRHSKEQTEQHREE</sequence>
<dbReference type="PROSITE" id="PS51747">
    <property type="entry name" value="CYT_DCMP_DEAMINASES_2"/>
    <property type="match status" value="1"/>
</dbReference>
<comment type="catalytic activity">
    <reaction evidence="7 8">
        <text>adenosine(34) in tRNA + H2O + H(+) = inosine(34) in tRNA + NH4(+)</text>
        <dbReference type="Rhea" id="RHEA:43168"/>
        <dbReference type="Rhea" id="RHEA-COMP:10373"/>
        <dbReference type="Rhea" id="RHEA-COMP:10374"/>
        <dbReference type="ChEBI" id="CHEBI:15377"/>
        <dbReference type="ChEBI" id="CHEBI:15378"/>
        <dbReference type="ChEBI" id="CHEBI:28938"/>
        <dbReference type="ChEBI" id="CHEBI:74411"/>
        <dbReference type="ChEBI" id="CHEBI:82852"/>
        <dbReference type="EC" id="3.5.4.33"/>
    </reaction>
</comment>